<feature type="domain" description="FecR protein" evidence="2">
    <location>
        <begin position="228"/>
        <end position="323"/>
    </location>
</feature>
<evidence type="ECO:0000313" key="4">
    <source>
        <dbReference type="EMBL" id="RXK86779.1"/>
    </source>
</evidence>
<keyword evidence="1" id="KW-0812">Transmembrane</keyword>
<proteinExistence type="predicted"/>
<dbReference type="EMBL" id="SDHZ01000001">
    <property type="protein sequence ID" value="RXK86779.1"/>
    <property type="molecule type" value="Genomic_DNA"/>
</dbReference>
<keyword evidence="5" id="KW-1185">Reference proteome</keyword>
<dbReference type="InterPro" id="IPR032508">
    <property type="entry name" value="FecR_C"/>
</dbReference>
<feature type="transmembrane region" description="Helical" evidence="1">
    <location>
        <begin position="136"/>
        <end position="154"/>
    </location>
</feature>
<dbReference type="AlphaFoldDB" id="A0A4Q1DDW7"/>
<dbReference type="InterPro" id="IPR006860">
    <property type="entry name" value="FecR"/>
</dbReference>
<gene>
    <name evidence="4" type="ORF">ESB13_08270</name>
</gene>
<dbReference type="Gene3D" id="3.55.50.30">
    <property type="match status" value="1"/>
</dbReference>
<evidence type="ECO:0000313" key="5">
    <source>
        <dbReference type="Proteomes" id="UP000290545"/>
    </source>
</evidence>
<feature type="domain" description="Protein FecR C-terminal" evidence="3">
    <location>
        <begin position="390"/>
        <end position="456"/>
    </location>
</feature>
<dbReference type="Gene3D" id="2.60.120.1440">
    <property type="match status" value="1"/>
</dbReference>
<keyword evidence="1" id="KW-0472">Membrane</keyword>
<dbReference type="PANTHER" id="PTHR30273">
    <property type="entry name" value="PERIPLASMIC SIGNAL SENSOR AND SIGMA FACTOR ACTIVATOR FECR-RELATED"/>
    <property type="match status" value="1"/>
</dbReference>
<evidence type="ECO:0000259" key="2">
    <source>
        <dbReference type="Pfam" id="PF04773"/>
    </source>
</evidence>
<sequence length="458" mass="50780">MRWAKKTAWILLLCSLYCYPGFSTKKNFYFFVTVTCFRCFYSISVQTTASLSNITTILFKVIQETALTDEEQAKLHTWLEAAPENLQLYRSVQDETGLAAKMERFTSYDVPGGFDKFIRLVGGKKQMAPVRKLHRWWAVAAVSLLFISAAWLWFHQEKKGTSNPVAETASLVAPGREGAILTLSDGREILLDSIPDGTTVALQEGAAARVVAGKLVYEGESSKVLFNTMKTPKGRQFQLLLPDGTKVWLNAASSITYPTVFAGGERRIELQGEAYLEVVKNAGAPFIVNVNNKAEIQVLGTQFNVNAYENEALIRTTLLEGAVAVTLPSAAAGGANPQTAVLKPGQQAQIKNLITDDKQPGINQAAQRGDIKVVKDVDTRTVTAWRNGVFNFSGVDFSTVMRQLERWYDIEVIYEKSLPDVQLGGEMSANVSLNQLLGIFDRFRIHYRLDGHRLIILP</sequence>
<dbReference type="Pfam" id="PF04773">
    <property type="entry name" value="FecR"/>
    <property type="match status" value="1"/>
</dbReference>
<dbReference type="OrthoDB" id="641696at2"/>
<keyword evidence="1" id="KW-1133">Transmembrane helix</keyword>
<dbReference type="Proteomes" id="UP000290545">
    <property type="component" value="Unassembled WGS sequence"/>
</dbReference>
<evidence type="ECO:0000259" key="3">
    <source>
        <dbReference type="Pfam" id="PF16344"/>
    </source>
</evidence>
<dbReference type="GO" id="GO:0016989">
    <property type="term" value="F:sigma factor antagonist activity"/>
    <property type="evidence" value="ECO:0007669"/>
    <property type="project" value="TreeGrafter"/>
</dbReference>
<reference evidence="4 5" key="1">
    <citation type="submission" date="2019-01" db="EMBL/GenBank/DDBJ databases">
        <title>Filimonas sp. strain TTM-71.</title>
        <authorList>
            <person name="Chen W.-M."/>
        </authorList>
    </citation>
    <scope>NUCLEOTIDE SEQUENCE [LARGE SCALE GENOMIC DNA]</scope>
    <source>
        <strain evidence="4 5">TTM-71</strain>
    </source>
</reference>
<protein>
    <submittedName>
        <fullName evidence="4">FecR family protein</fullName>
    </submittedName>
</protein>
<name>A0A4Q1DDW7_9BACT</name>
<comment type="caution">
    <text evidence="4">The sequence shown here is derived from an EMBL/GenBank/DDBJ whole genome shotgun (WGS) entry which is preliminary data.</text>
</comment>
<organism evidence="4 5">
    <name type="scientific">Filimonas effusa</name>
    <dbReference type="NCBI Taxonomy" id="2508721"/>
    <lineage>
        <taxon>Bacteria</taxon>
        <taxon>Pseudomonadati</taxon>
        <taxon>Bacteroidota</taxon>
        <taxon>Chitinophagia</taxon>
        <taxon>Chitinophagales</taxon>
        <taxon>Chitinophagaceae</taxon>
        <taxon>Filimonas</taxon>
    </lineage>
</organism>
<dbReference type="PANTHER" id="PTHR30273:SF2">
    <property type="entry name" value="PROTEIN FECR"/>
    <property type="match status" value="1"/>
</dbReference>
<evidence type="ECO:0000256" key="1">
    <source>
        <dbReference type="SAM" id="Phobius"/>
    </source>
</evidence>
<accession>A0A4Q1DDW7</accession>
<dbReference type="Pfam" id="PF16344">
    <property type="entry name" value="FecR_C"/>
    <property type="match status" value="1"/>
</dbReference>
<dbReference type="InterPro" id="IPR012373">
    <property type="entry name" value="Ferrdict_sens_TM"/>
</dbReference>